<dbReference type="InterPro" id="IPR015797">
    <property type="entry name" value="NUDIX_hydrolase-like_dom_sf"/>
</dbReference>
<evidence type="ECO:0000256" key="1">
    <source>
        <dbReference type="ARBA" id="ARBA00001936"/>
    </source>
</evidence>
<protein>
    <submittedName>
        <fullName evidence="9">NUDIX domain protein</fullName>
    </submittedName>
</protein>
<name>A0A5J6VK01_9VIRU</name>
<evidence type="ECO:0000256" key="4">
    <source>
        <dbReference type="ARBA" id="ARBA00022842"/>
    </source>
</evidence>
<keyword evidence="6" id="KW-0479">Metal-binding</keyword>
<feature type="domain" description="Nudix hydrolase" evidence="8">
    <location>
        <begin position="51"/>
        <end position="277"/>
    </location>
</feature>
<evidence type="ECO:0000259" key="8">
    <source>
        <dbReference type="PROSITE" id="PS51462"/>
    </source>
</evidence>
<dbReference type="Gene3D" id="3.90.79.10">
    <property type="entry name" value="Nucleoside Triphosphate Pyrophosphohydrolase"/>
    <property type="match status" value="1"/>
</dbReference>
<evidence type="ECO:0000313" key="9">
    <source>
        <dbReference type="EMBL" id="QFG74214.1"/>
    </source>
</evidence>
<dbReference type="GO" id="GO:0006754">
    <property type="term" value="P:ATP biosynthetic process"/>
    <property type="evidence" value="ECO:0007669"/>
    <property type="project" value="TreeGrafter"/>
</dbReference>
<organism evidence="9">
    <name type="scientific">Megaviridae environmental sample</name>
    <dbReference type="NCBI Taxonomy" id="1737588"/>
    <lineage>
        <taxon>Viruses</taxon>
        <taxon>Varidnaviria</taxon>
        <taxon>Bamfordvirae</taxon>
        <taxon>Nucleocytoviricota</taxon>
        <taxon>Megaviricetes</taxon>
        <taxon>Imitervirales</taxon>
        <taxon>Mimiviridae</taxon>
        <taxon>environmental samples</taxon>
    </lineage>
</organism>
<dbReference type="InterPro" id="IPR000086">
    <property type="entry name" value="NUDIX_hydrolase_dom"/>
</dbReference>
<dbReference type="PANTHER" id="PTHR21340:SF0">
    <property type="entry name" value="BIS(5'-NUCLEOSYL)-TETRAPHOSPHATASE [ASYMMETRICAL]"/>
    <property type="match status" value="1"/>
</dbReference>
<dbReference type="InterPro" id="IPR001878">
    <property type="entry name" value="Znf_CCHC"/>
</dbReference>
<keyword evidence="3" id="KW-0378">Hydrolase</keyword>
<keyword evidence="4" id="KW-0460">Magnesium</keyword>
<dbReference type="InterPro" id="IPR051325">
    <property type="entry name" value="Nudix_hydrolase_domain"/>
</dbReference>
<dbReference type="GO" id="GO:0003676">
    <property type="term" value="F:nucleic acid binding"/>
    <property type="evidence" value="ECO:0007669"/>
    <property type="project" value="InterPro"/>
</dbReference>
<comment type="cofactor">
    <cofactor evidence="1">
        <name>Mn(2+)</name>
        <dbReference type="ChEBI" id="CHEBI:29035"/>
    </cofactor>
</comment>
<accession>A0A5J6VK01</accession>
<dbReference type="PROSITE" id="PS51462">
    <property type="entry name" value="NUDIX"/>
    <property type="match status" value="1"/>
</dbReference>
<sequence>MHYTYCYNCGKDTHTNKQCPEPKISLGMICVNIENVNNLNFNFKYDINNFNYQNISNLKKISYYKDKIKFLLVQRRYSLNYIEFIRGVYDVNNIKNIKYILNLMSREEVNDIKNKSFETLWDELWKSTAKSNVFKKEYTNAKEKFYYLKKYNILDNIELTPWDNPEWEIPKGRREYKETNMDSAIREFNEETGLTSNDYNIFENIEEITDTFTGTNKKMYKHLYYLALANSTDNLSPELYQDNFEISNVKWFTWEEVINNIRPYYDNKIKIINSIFFFFINLIEKLNTVKIYN</sequence>
<dbReference type="GO" id="GO:0004081">
    <property type="term" value="F:bis(5'-nucleosyl)-tetraphosphatase (asymmetrical) activity"/>
    <property type="evidence" value="ECO:0007669"/>
    <property type="project" value="TreeGrafter"/>
</dbReference>
<dbReference type="SUPFAM" id="SSF55811">
    <property type="entry name" value="Nudix"/>
    <property type="match status" value="1"/>
</dbReference>
<dbReference type="Pfam" id="PF00293">
    <property type="entry name" value="NUDIX"/>
    <property type="match status" value="1"/>
</dbReference>
<evidence type="ECO:0000259" key="7">
    <source>
        <dbReference type="PROSITE" id="PS50158"/>
    </source>
</evidence>
<keyword evidence="6" id="KW-0862">Zinc</keyword>
<dbReference type="EMBL" id="MN448284">
    <property type="protein sequence ID" value="QFG74214.1"/>
    <property type="molecule type" value="Genomic_DNA"/>
</dbReference>
<evidence type="ECO:0000256" key="5">
    <source>
        <dbReference type="ARBA" id="ARBA00023211"/>
    </source>
</evidence>
<evidence type="ECO:0000256" key="3">
    <source>
        <dbReference type="ARBA" id="ARBA00022801"/>
    </source>
</evidence>
<dbReference type="GO" id="GO:0006167">
    <property type="term" value="P:AMP biosynthetic process"/>
    <property type="evidence" value="ECO:0007669"/>
    <property type="project" value="TreeGrafter"/>
</dbReference>
<feature type="domain" description="CCHC-type" evidence="7">
    <location>
        <begin position="6"/>
        <end position="21"/>
    </location>
</feature>
<comment type="cofactor">
    <cofactor evidence="2">
        <name>Mg(2+)</name>
        <dbReference type="ChEBI" id="CHEBI:18420"/>
    </cofactor>
</comment>
<proteinExistence type="predicted"/>
<dbReference type="GO" id="GO:0008270">
    <property type="term" value="F:zinc ion binding"/>
    <property type="evidence" value="ECO:0007669"/>
    <property type="project" value="UniProtKB-KW"/>
</dbReference>
<evidence type="ECO:0000256" key="6">
    <source>
        <dbReference type="PROSITE-ProRule" id="PRU00047"/>
    </source>
</evidence>
<dbReference type="PANTHER" id="PTHR21340">
    <property type="entry name" value="DIADENOSINE 5,5-P1,P4-TETRAPHOSPHATE PYROPHOSPHOHYDROLASE MUTT"/>
    <property type="match status" value="1"/>
</dbReference>
<reference evidence="9" key="1">
    <citation type="journal article" date="2019" name="Philos. Trans. R. Soc. Lond., B, Biol. Sci.">
        <title>Targeted metagenomic recovery of four divergent viruses reveals shared and distinctive characteristics of giant viruses of marine eukaryotes.</title>
        <authorList>
            <person name="Needham D.M."/>
            <person name="Poirier C."/>
            <person name="Hehenberger E."/>
            <person name="Jimenez V."/>
            <person name="Swalwell J.E."/>
            <person name="Santoro A.E."/>
            <person name="Worden A.Z."/>
        </authorList>
    </citation>
    <scope>NUCLEOTIDE SEQUENCE</scope>
    <source>
        <strain evidence="9">MPacV-611</strain>
    </source>
</reference>
<keyword evidence="5" id="KW-0464">Manganese</keyword>
<keyword evidence="6" id="KW-0863">Zinc-finger</keyword>
<evidence type="ECO:0000256" key="2">
    <source>
        <dbReference type="ARBA" id="ARBA00001946"/>
    </source>
</evidence>
<dbReference type="PROSITE" id="PS50158">
    <property type="entry name" value="ZF_CCHC"/>
    <property type="match status" value="1"/>
</dbReference>